<dbReference type="CDD" id="cd01650">
    <property type="entry name" value="RT_nLTR_like"/>
    <property type="match status" value="1"/>
</dbReference>
<protein>
    <recommendedName>
        <fullName evidence="1">Reverse transcriptase domain-containing protein</fullName>
    </recommendedName>
</protein>
<dbReference type="Pfam" id="PF00078">
    <property type="entry name" value="RVT_1"/>
    <property type="match status" value="1"/>
</dbReference>
<reference evidence="2" key="1">
    <citation type="submission" date="2015-11" db="EMBL/GenBank/DDBJ databases">
        <title>De novo transcriptome assembly of four potential Pierce s Disease insect vectors from Arizona vineyards.</title>
        <authorList>
            <person name="Tassone E.E."/>
        </authorList>
    </citation>
    <scope>NUCLEOTIDE SEQUENCE</scope>
</reference>
<feature type="domain" description="Reverse transcriptase" evidence="1">
    <location>
        <begin position="1"/>
        <end position="248"/>
    </location>
</feature>
<dbReference type="PROSITE" id="PS50878">
    <property type="entry name" value="RT_POL"/>
    <property type="match status" value="1"/>
</dbReference>
<sequence>IYCKFTNSKIYEKVVYNRLTHYLNSHELIDDDQHGFRAGRSTITAAIKLIESIINSVDQGLNIVGIFMDMSQAFDKVEHSILLSKLKALGISGISHKWFSSYLEDRYQFVELSHLSKNNWLQKTRSKLNRINLGVPQGSILGPLLFICYLKNLPKALTQSTSKLSMYADDINLKTSGNSITNIETASKLELSNINQFLTAHNLTLNANKTNFIFFRTNHIKNDIVPKISIDNQTIDQAKTSKFLGLIIDECLNWNSHVDYLVNKINSGLFVLRSMTFICDISVLKIIYHSLIESHIRYGICIYGGTTQKNLKQILTLQKKAIRIIQNLKYNESAKPYFKEMEIFTVHGLYIFETIQLVYKEDQKDVDLFHN</sequence>
<evidence type="ECO:0000259" key="1">
    <source>
        <dbReference type="PROSITE" id="PS50878"/>
    </source>
</evidence>
<dbReference type="PANTHER" id="PTHR33332">
    <property type="entry name" value="REVERSE TRANSCRIPTASE DOMAIN-CONTAINING PROTEIN"/>
    <property type="match status" value="1"/>
</dbReference>
<gene>
    <name evidence="2" type="ORF">g.34565</name>
</gene>
<evidence type="ECO:0000313" key="2">
    <source>
        <dbReference type="EMBL" id="JAS62653.1"/>
    </source>
</evidence>
<organism evidence="2">
    <name type="scientific">Cuerna arida</name>
    <dbReference type="NCBI Taxonomy" id="1464854"/>
    <lineage>
        <taxon>Eukaryota</taxon>
        <taxon>Metazoa</taxon>
        <taxon>Ecdysozoa</taxon>
        <taxon>Arthropoda</taxon>
        <taxon>Hexapoda</taxon>
        <taxon>Insecta</taxon>
        <taxon>Pterygota</taxon>
        <taxon>Neoptera</taxon>
        <taxon>Paraneoptera</taxon>
        <taxon>Hemiptera</taxon>
        <taxon>Auchenorrhyncha</taxon>
        <taxon>Membracoidea</taxon>
        <taxon>Cicadellidae</taxon>
        <taxon>Cicadellinae</taxon>
        <taxon>Proconiini</taxon>
        <taxon>Cuerna</taxon>
    </lineage>
</organism>
<name>A0A1B6GK33_9HEMI</name>
<proteinExistence type="predicted"/>
<dbReference type="InterPro" id="IPR000477">
    <property type="entry name" value="RT_dom"/>
</dbReference>
<accession>A0A1B6GK33</accession>
<dbReference type="AlphaFoldDB" id="A0A1B6GK33"/>
<dbReference type="EMBL" id="GECZ01007116">
    <property type="protein sequence ID" value="JAS62653.1"/>
    <property type="molecule type" value="Transcribed_RNA"/>
</dbReference>
<feature type="non-terminal residue" evidence="2">
    <location>
        <position position="1"/>
    </location>
</feature>